<dbReference type="Pfam" id="PF00175">
    <property type="entry name" value="NAD_binding_1"/>
    <property type="match status" value="1"/>
</dbReference>
<accession>A0AAD7CDU7</accession>
<name>A0AAD7CDU7_9AGAR</name>
<gene>
    <name evidence="2" type="ORF">FB45DRAFT_780955</name>
</gene>
<evidence type="ECO:0000313" key="3">
    <source>
        <dbReference type="Proteomes" id="UP001221142"/>
    </source>
</evidence>
<dbReference type="InterPro" id="IPR039261">
    <property type="entry name" value="FNR_nucleotide-bd"/>
</dbReference>
<sequence length="650" mass="71132">MALNGWHRGEDIIHQKLQTANDYAVASLYMHISGDLPPEHAEFHTRQLPFLPVTTLDEEGRPWGSILAGKTGKPGFIRTPKYTVLSIDAELWEGEPLVENSKLFERDGSMLVAGIGIEFPTRRRNKLAGVVTKLTKEEMRLKMELRVNEAIGNCPKYINVRDLVPHPQTNPRIAYRHLHLSPDERLPDEVVSFITNADTLFVGTTYQAHAVDAILYPSHLGMNQRGGRPGFTRVVPSDARTVVMPDFSGNRFMTSLGNIEATPMASLTFVDFVSGDILYLTGDAQNLVGADALKLMPFQKTLTTVYVTGFTLVRDALPVRQRAGTSPLRSPYSPPIRLLASESPTIALFDKSKDSTALLRKIELHSSSIATFTWDSSVDLHIKPGQTLIMDMSPLVGVPAYRHMAQHKPTSVNDDSIRTWTVSSAHTSSGGTRTYSMTMREKRGGAVTGPLFAIARKLAEVKPDALEDSRDLGLRVGIVGVSGSFVLPEASGVSDDELGLSVPLASNAPRKLLWVAGGIGITPFLSMLRSLRDAPSGTHWEIRFLLSTREPEVLLPLVDKAFRECGPQVNLELEVFTTKNVELIGQTLDPRMMFTSHVGRIPTDFFGGATELAGSQVYLCGSPEFEKAALAALAGGGVQESAVTREGFEY</sequence>
<dbReference type="EMBL" id="JARKIF010000002">
    <property type="protein sequence ID" value="KAJ7646631.1"/>
    <property type="molecule type" value="Genomic_DNA"/>
</dbReference>
<dbReference type="AlphaFoldDB" id="A0AAD7CDU7"/>
<keyword evidence="3" id="KW-1185">Reference proteome</keyword>
<proteinExistence type="predicted"/>
<reference evidence="2" key="1">
    <citation type="submission" date="2023-03" db="EMBL/GenBank/DDBJ databases">
        <title>Massive genome expansion in bonnet fungi (Mycena s.s.) driven by repeated elements and novel gene families across ecological guilds.</title>
        <authorList>
            <consortium name="Lawrence Berkeley National Laboratory"/>
            <person name="Harder C.B."/>
            <person name="Miyauchi S."/>
            <person name="Viragh M."/>
            <person name="Kuo A."/>
            <person name="Thoen E."/>
            <person name="Andreopoulos B."/>
            <person name="Lu D."/>
            <person name="Skrede I."/>
            <person name="Drula E."/>
            <person name="Henrissat B."/>
            <person name="Morin E."/>
            <person name="Kohler A."/>
            <person name="Barry K."/>
            <person name="LaButti K."/>
            <person name="Morin E."/>
            <person name="Salamov A."/>
            <person name="Lipzen A."/>
            <person name="Mereny Z."/>
            <person name="Hegedus B."/>
            <person name="Baldrian P."/>
            <person name="Stursova M."/>
            <person name="Weitz H."/>
            <person name="Taylor A."/>
            <person name="Grigoriev I.V."/>
            <person name="Nagy L.G."/>
            <person name="Martin F."/>
            <person name="Kauserud H."/>
        </authorList>
    </citation>
    <scope>NUCLEOTIDE SEQUENCE</scope>
    <source>
        <strain evidence="2">9284</strain>
    </source>
</reference>
<organism evidence="2 3">
    <name type="scientific">Roridomyces roridus</name>
    <dbReference type="NCBI Taxonomy" id="1738132"/>
    <lineage>
        <taxon>Eukaryota</taxon>
        <taxon>Fungi</taxon>
        <taxon>Dikarya</taxon>
        <taxon>Basidiomycota</taxon>
        <taxon>Agaricomycotina</taxon>
        <taxon>Agaricomycetes</taxon>
        <taxon>Agaricomycetidae</taxon>
        <taxon>Agaricales</taxon>
        <taxon>Marasmiineae</taxon>
        <taxon>Mycenaceae</taxon>
        <taxon>Roridomyces</taxon>
    </lineage>
</organism>
<dbReference type="PANTHER" id="PTHR42815:SF2">
    <property type="entry name" value="FAD-BINDING, PUTATIVE (AFU_ORTHOLOGUE AFUA_6G07600)-RELATED"/>
    <property type="match status" value="1"/>
</dbReference>
<feature type="domain" description="Oxidoreductase FAD/NAD(P)-binding" evidence="1">
    <location>
        <begin position="515"/>
        <end position="629"/>
    </location>
</feature>
<dbReference type="InterPro" id="IPR001433">
    <property type="entry name" value="OxRdtase_FAD/NAD-bd"/>
</dbReference>
<comment type="caution">
    <text evidence="2">The sequence shown here is derived from an EMBL/GenBank/DDBJ whole genome shotgun (WGS) entry which is preliminary data.</text>
</comment>
<dbReference type="Gene3D" id="3.40.50.80">
    <property type="entry name" value="Nucleotide-binding domain of ferredoxin-NADP reductase (FNR) module"/>
    <property type="match status" value="1"/>
</dbReference>
<dbReference type="SUPFAM" id="SSF52343">
    <property type="entry name" value="Ferredoxin reductase-like, C-terminal NADP-linked domain"/>
    <property type="match status" value="1"/>
</dbReference>
<dbReference type="PANTHER" id="PTHR42815">
    <property type="entry name" value="FAD-BINDING, PUTATIVE (AFU_ORTHOLOGUE AFUA_6G07600)-RELATED"/>
    <property type="match status" value="1"/>
</dbReference>
<dbReference type="Proteomes" id="UP001221142">
    <property type="component" value="Unassembled WGS sequence"/>
</dbReference>
<evidence type="ECO:0000259" key="1">
    <source>
        <dbReference type="Pfam" id="PF00175"/>
    </source>
</evidence>
<dbReference type="Gene3D" id="2.30.110.10">
    <property type="entry name" value="Electron Transport, Fmn-binding Protein, Chain A"/>
    <property type="match status" value="1"/>
</dbReference>
<dbReference type="GO" id="GO:0016491">
    <property type="term" value="F:oxidoreductase activity"/>
    <property type="evidence" value="ECO:0007669"/>
    <property type="project" value="InterPro"/>
</dbReference>
<dbReference type="PRINTS" id="PR00410">
    <property type="entry name" value="PHEHYDRXLASE"/>
</dbReference>
<protein>
    <recommendedName>
        <fullName evidence="1">Oxidoreductase FAD/NAD(P)-binding domain-containing protein</fullName>
    </recommendedName>
</protein>
<dbReference type="InterPro" id="IPR012349">
    <property type="entry name" value="Split_barrel_FMN-bd"/>
</dbReference>
<evidence type="ECO:0000313" key="2">
    <source>
        <dbReference type="EMBL" id="KAJ7646631.1"/>
    </source>
</evidence>